<evidence type="ECO:0000256" key="9">
    <source>
        <dbReference type="RuleBase" id="RU003761"/>
    </source>
</evidence>
<evidence type="ECO:0000313" key="13">
    <source>
        <dbReference type="Proteomes" id="UP000231267"/>
    </source>
</evidence>
<dbReference type="GO" id="GO:0005525">
    <property type="term" value="F:GTP binding"/>
    <property type="evidence" value="ECO:0007669"/>
    <property type="project" value="UniProtKB-UniRule"/>
</dbReference>
<dbReference type="SUPFAM" id="SSF54814">
    <property type="entry name" value="Prokaryotic type KH domain (KH-domain type II)"/>
    <property type="match status" value="1"/>
</dbReference>
<keyword evidence="7" id="KW-1003">Cell membrane</keyword>
<evidence type="ECO:0000256" key="5">
    <source>
        <dbReference type="ARBA" id="ARBA00022884"/>
    </source>
</evidence>
<evidence type="ECO:0000256" key="8">
    <source>
        <dbReference type="PROSITE-ProRule" id="PRU01050"/>
    </source>
</evidence>
<feature type="binding site" evidence="7">
    <location>
        <begin position="65"/>
        <end position="69"/>
    </location>
    <ligand>
        <name>GTP</name>
        <dbReference type="ChEBI" id="CHEBI:37565"/>
    </ligand>
</feature>
<keyword evidence="7" id="KW-0699">rRNA-binding</keyword>
<dbReference type="InterPro" id="IPR027417">
    <property type="entry name" value="P-loop_NTPase"/>
</dbReference>
<evidence type="ECO:0000313" key="12">
    <source>
        <dbReference type="EMBL" id="PIW66794.1"/>
    </source>
</evidence>
<feature type="domain" description="KH type-2" evidence="10">
    <location>
        <begin position="200"/>
        <end position="286"/>
    </location>
</feature>
<dbReference type="Proteomes" id="UP000231267">
    <property type="component" value="Unassembled WGS sequence"/>
</dbReference>
<feature type="region of interest" description="G1" evidence="8">
    <location>
        <begin position="18"/>
        <end position="25"/>
    </location>
</feature>
<dbReference type="InterPro" id="IPR009019">
    <property type="entry name" value="KH_sf_prok-type"/>
</dbReference>
<dbReference type="PROSITE" id="PS51713">
    <property type="entry name" value="G_ERA"/>
    <property type="match status" value="1"/>
</dbReference>
<dbReference type="Pfam" id="PF07650">
    <property type="entry name" value="KH_2"/>
    <property type="match status" value="1"/>
</dbReference>
<dbReference type="GO" id="GO:0000028">
    <property type="term" value="P:ribosomal small subunit assembly"/>
    <property type="evidence" value="ECO:0007669"/>
    <property type="project" value="TreeGrafter"/>
</dbReference>
<dbReference type="PANTHER" id="PTHR42698">
    <property type="entry name" value="GTPASE ERA"/>
    <property type="match status" value="1"/>
</dbReference>
<evidence type="ECO:0000256" key="2">
    <source>
        <dbReference type="ARBA" id="ARBA00020484"/>
    </source>
</evidence>
<keyword evidence="5 7" id="KW-0694">RNA-binding</keyword>
<feature type="region of interest" description="G3" evidence="8">
    <location>
        <begin position="65"/>
        <end position="68"/>
    </location>
</feature>
<proteinExistence type="inferred from homology"/>
<dbReference type="GO" id="GO:0003924">
    <property type="term" value="F:GTPase activity"/>
    <property type="evidence" value="ECO:0007669"/>
    <property type="project" value="UniProtKB-UniRule"/>
</dbReference>
<evidence type="ECO:0000259" key="11">
    <source>
        <dbReference type="PROSITE" id="PS51713"/>
    </source>
</evidence>
<feature type="binding site" evidence="7">
    <location>
        <begin position="18"/>
        <end position="25"/>
    </location>
    <ligand>
        <name>GTP</name>
        <dbReference type="ChEBI" id="CHEBI:37565"/>
    </ligand>
</feature>
<comment type="similarity">
    <text evidence="1 7 8 9">Belongs to the TRAFAC class TrmE-Era-EngA-EngB-Septin-like GTPase superfamily. Era GTPase family.</text>
</comment>
<comment type="subcellular location">
    <subcellularLocation>
        <location evidence="7">Cytoplasm</location>
    </subcellularLocation>
    <subcellularLocation>
        <location evidence="7">Cell membrane</location>
        <topology evidence="7">Peripheral membrane protein</topology>
    </subcellularLocation>
</comment>
<dbReference type="CDD" id="cd22534">
    <property type="entry name" value="KH-II_Era"/>
    <property type="match status" value="1"/>
</dbReference>
<dbReference type="PRINTS" id="PR00326">
    <property type="entry name" value="GTP1OBG"/>
</dbReference>
<dbReference type="GO" id="GO:0070181">
    <property type="term" value="F:small ribosomal subunit rRNA binding"/>
    <property type="evidence" value="ECO:0007669"/>
    <property type="project" value="UniProtKB-UniRule"/>
</dbReference>
<evidence type="ECO:0000256" key="3">
    <source>
        <dbReference type="ARBA" id="ARBA00022517"/>
    </source>
</evidence>
<name>A0A2J0LIX0_9BACT</name>
<dbReference type="GO" id="GO:0043024">
    <property type="term" value="F:ribosomal small subunit binding"/>
    <property type="evidence" value="ECO:0007669"/>
    <property type="project" value="TreeGrafter"/>
</dbReference>
<dbReference type="InterPro" id="IPR005225">
    <property type="entry name" value="Small_GTP-bd"/>
</dbReference>
<sequence length="301" mass="33928">MAKLVLDPFKSGFVAIVGKPNVGKSTILNYLLGTDLAIVTSKPETTRNKILGTLTSKNSQINFIDTPGMHIPHTLLGRHMVRQAKEALQEADIVLAVIDVTKRLDKSDYALFDAIKDSARPSLLVINKMDTSGKKFALPLIEECVKTGIFKDYIPISARTGDNTKALTHKIFELLSEGPKFFPDDYLTDRPREFFIAEAIREQVLKKTEEEVPYSVAVFIDEIKKIPKKNVYHVSATVYIERPSQKAIIIGKRGQMLKAIGEAARMNIEKQLGKKVFLQLWVKVRDNWRRDPNALKMLGYT</sequence>
<keyword evidence="7" id="KW-0472">Membrane</keyword>
<evidence type="ECO:0000256" key="7">
    <source>
        <dbReference type="HAMAP-Rule" id="MF_00367"/>
    </source>
</evidence>
<dbReference type="NCBIfam" id="NF000908">
    <property type="entry name" value="PRK00089.1"/>
    <property type="match status" value="1"/>
</dbReference>
<dbReference type="InterPro" id="IPR015946">
    <property type="entry name" value="KH_dom-like_a/b"/>
</dbReference>
<dbReference type="InterPro" id="IPR005662">
    <property type="entry name" value="GTPase_Era-like"/>
</dbReference>
<keyword evidence="7" id="KW-0963">Cytoplasm</keyword>
<comment type="function">
    <text evidence="7">An essential GTPase that binds both GDP and GTP, with rapid nucleotide exchange. Plays a role in 16S rRNA processing and 30S ribosomal subunit biogenesis and possibly also in cell cycle regulation and energy metabolism.</text>
</comment>
<accession>A0A2J0LIX0</accession>
<dbReference type="HAMAP" id="MF_00367">
    <property type="entry name" value="GTPase_Era"/>
    <property type="match status" value="1"/>
</dbReference>
<dbReference type="InterPro" id="IPR030388">
    <property type="entry name" value="G_ERA_dom"/>
</dbReference>
<dbReference type="NCBIfam" id="TIGR00231">
    <property type="entry name" value="small_GTP"/>
    <property type="match status" value="1"/>
</dbReference>
<comment type="caution">
    <text evidence="12">The sequence shown here is derived from an EMBL/GenBank/DDBJ whole genome shotgun (WGS) entry which is preliminary data.</text>
</comment>
<feature type="binding site" evidence="7">
    <location>
        <begin position="127"/>
        <end position="130"/>
    </location>
    <ligand>
        <name>GTP</name>
        <dbReference type="ChEBI" id="CHEBI:37565"/>
    </ligand>
</feature>
<dbReference type="FunFam" id="3.30.300.20:FF:000003">
    <property type="entry name" value="GTPase Era"/>
    <property type="match status" value="1"/>
</dbReference>
<protein>
    <recommendedName>
        <fullName evidence="2 7">GTPase Era</fullName>
    </recommendedName>
</protein>
<dbReference type="Gene3D" id="3.40.50.300">
    <property type="entry name" value="P-loop containing nucleotide triphosphate hydrolases"/>
    <property type="match status" value="1"/>
</dbReference>
<feature type="region of interest" description="G5" evidence="8">
    <location>
        <begin position="156"/>
        <end position="158"/>
    </location>
</feature>
<dbReference type="AlphaFoldDB" id="A0A2J0LIX0"/>
<keyword evidence="4 7" id="KW-0547">Nucleotide-binding</keyword>
<dbReference type="GO" id="GO:0005886">
    <property type="term" value="C:plasma membrane"/>
    <property type="evidence" value="ECO:0007669"/>
    <property type="project" value="UniProtKB-SubCell"/>
</dbReference>
<dbReference type="PROSITE" id="PS50823">
    <property type="entry name" value="KH_TYPE_2"/>
    <property type="match status" value="1"/>
</dbReference>
<dbReference type="EMBL" id="PFGP01000029">
    <property type="protein sequence ID" value="PIW66794.1"/>
    <property type="molecule type" value="Genomic_DNA"/>
</dbReference>
<keyword evidence="3 7" id="KW-0690">Ribosome biogenesis</keyword>
<dbReference type="NCBIfam" id="TIGR00436">
    <property type="entry name" value="era"/>
    <property type="match status" value="1"/>
</dbReference>
<feature type="region of interest" description="G2" evidence="8">
    <location>
        <begin position="44"/>
        <end position="48"/>
    </location>
</feature>
<dbReference type="GO" id="GO:0005829">
    <property type="term" value="C:cytosol"/>
    <property type="evidence" value="ECO:0007669"/>
    <property type="project" value="TreeGrafter"/>
</dbReference>
<dbReference type="Pfam" id="PF01926">
    <property type="entry name" value="MMR_HSR1"/>
    <property type="match status" value="1"/>
</dbReference>
<evidence type="ECO:0000256" key="4">
    <source>
        <dbReference type="ARBA" id="ARBA00022741"/>
    </source>
</evidence>
<gene>
    <name evidence="7" type="primary">era</name>
    <name evidence="12" type="ORF">COW11_01495</name>
</gene>
<keyword evidence="6 7" id="KW-0342">GTP-binding</keyword>
<feature type="domain" description="Era-type G" evidence="11">
    <location>
        <begin position="10"/>
        <end position="177"/>
    </location>
</feature>
<organism evidence="12 13">
    <name type="scientific">Candidatus Taenaricola geysiri</name>
    <dbReference type="NCBI Taxonomy" id="1974752"/>
    <lineage>
        <taxon>Bacteria</taxon>
        <taxon>Pseudomonadati</taxon>
        <taxon>Candidatus Omnitrophota</taxon>
        <taxon>Candidatus Taenaricola</taxon>
    </lineage>
</organism>
<dbReference type="SUPFAM" id="SSF52540">
    <property type="entry name" value="P-loop containing nucleoside triphosphate hydrolases"/>
    <property type="match status" value="1"/>
</dbReference>
<evidence type="ECO:0000256" key="6">
    <source>
        <dbReference type="ARBA" id="ARBA00023134"/>
    </source>
</evidence>
<dbReference type="CDD" id="cd04163">
    <property type="entry name" value="Era"/>
    <property type="match status" value="1"/>
</dbReference>
<dbReference type="InterPro" id="IPR006073">
    <property type="entry name" value="GTP-bd"/>
</dbReference>
<dbReference type="Gene3D" id="3.30.300.20">
    <property type="match status" value="1"/>
</dbReference>
<dbReference type="PANTHER" id="PTHR42698:SF1">
    <property type="entry name" value="GTPASE ERA, MITOCHONDRIAL"/>
    <property type="match status" value="1"/>
</dbReference>
<dbReference type="InterPro" id="IPR004044">
    <property type="entry name" value="KH_dom_type_2"/>
</dbReference>
<evidence type="ECO:0000256" key="1">
    <source>
        <dbReference type="ARBA" id="ARBA00007921"/>
    </source>
</evidence>
<evidence type="ECO:0000259" key="10">
    <source>
        <dbReference type="PROSITE" id="PS50823"/>
    </source>
</evidence>
<comment type="subunit">
    <text evidence="7">Monomer.</text>
</comment>
<feature type="region of interest" description="G4" evidence="8">
    <location>
        <begin position="127"/>
        <end position="130"/>
    </location>
</feature>
<reference evidence="12 13" key="1">
    <citation type="submission" date="2017-09" db="EMBL/GenBank/DDBJ databases">
        <title>Depth-based differentiation of microbial function through sediment-hosted aquifers and enrichment of novel symbionts in the deep terrestrial subsurface.</title>
        <authorList>
            <person name="Probst A.J."/>
            <person name="Ladd B."/>
            <person name="Jarett J.K."/>
            <person name="Geller-Mcgrath D.E."/>
            <person name="Sieber C.M."/>
            <person name="Emerson J.B."/>
            <person name="Anantharaman K."/>
            <person name="Thomas B.C."/>
            <person name="Malmstrom R."/>
            <person name="Stieglmeier M."/>
            <person name="Klingl A."/>
            <person name="Woyke T."/>
            <person name="Ryan C.M."/>
            <person name="Banfield J.F."/>
        </authorList>
    </citation>
    <scope>NUCLEOTIDE SEQUENCE [LARGE SCALE GENOMIC DNA]</scope>
    <source>
        <strain evidence="12">CG12_big_fil_rev_8_21_14_0_65_43_15</strain>
    </source>
</reference>